<evidence type="ECO:0000313" key="1">
    <source>
        <dbReference type="EMBL" id="QFY42264.1"/>
    </source>
</evidence>
<protein>
    <submittedName>
        <fullName evidence="1">Uncharacterized protein</fullName>
    </submittedName>
</protein>
<reference evidence="1 2" key="1">
    <citation type="submission" date="2019-09" db="EMBL/GenBank/DDBJ databases">
        <title>Ecophysiology of the spiral-shaped methanotroph Methylospira mobilis as revealed by the complete genome sequence.</title>
        <authorList>
            <person name="Oshkin I.Y."/>
            <person name="Dedysh S.N."/>
            <person name="Miroshnikov K."/>
            <person name="Danilova O.V."/>
            <person name="Hakobyan A."/>
            <person name="Liesack W."/>
        </authorList>
    </citation>
    <scope>NUCLEOTIDE SEQUENCE [LARGE SCALE GENOMIC DNA]</scope>
    <source>
        <strain evidence="1 2">Shm1</strain>
    </source>
</reference>
<dbReference type="InterPro" id="IPR034756">
    <property type="entry name" value="T2SSM_b"/>
</dbReference>
<dbReference type="NCBIfam" id="NF040576">
    <property type="entry name" value="T2SS_GspM_XpsM"/>
    <property type="match status" value="1"/>
</dbReference>
<dbReference type="RefSeq" id="WP_153248246.1">
    <property type="nucleotide sequence ID" value="NZ_CP044205.1"/>
</dbReference>
<keyword evidence="2" id="KW-1185">Reference proteome</keyword>
<dbReference type="Proteomes" id="UP000325755">
    <property type="component" value="Chromosome"/>
</dbReference>
<dbReference type="AlphaFoldDB" id="A0A5Q0BJB1"/>
<organism evidence="1 2">
    <name type="scientific">Candidatus Methylospira mobilis</name>
    <dbReference type="NCBI Taxonomy" id="1808979"/>
    <lineage>
        <taxon>Bacteria</taxon>
        <taxon>Pseudomonadati</taxon>
        <taxon>Pseudomonadota</taxon>
        <taxon>Gammaproteobacteria</taxon>
        <taxon>Methylococcales</taxon>
        <taxon>Methylococcaceae</taxon>
        <taxon>Candidatus Methylospira</taxon>
    </lineage>
</organism>
<dbReference type="Pfam" id="PF10741">
    <property type="entry name" value="T2SSM_b"/>
    <property type="match status" value="1"/>
</dbReference>
<dbReference type="InParanoid" id="A0A5Q0BJB1"/>
<dbReference type="OrthoDB" id="5566245at2"/>
<sequence>MVRLIKITFDKSRLLALGLLAGIAGLFFFVAVLPVLGQRAEYAASIENSIFRLQRLNGLIAKKDYWQEELDRAKQQDQQEFQFIFRETSSLASADMQAQIGEIIKDARGELISTQTLPDEMEEKFVRVGIKVRMTGSTRTLRKVLYYVKATYFDSTKPALFVESLSIRPIRLSQTLSNGVVAPVMEKLSIEFDVVGYMHPGSQ</sequence>
<gene>
    <name evidence="1" type="ORF">F6R98_06170</name>
</gene>
<proteinExistence type="predicted"/>
<evidence type="ECO:0000313" key="2">
    <source>
        <dbReference type="Proteomes" id="UP000325755"/>
    </source>
</evidence>
<accession>A0A5Q0BJB1</accession>
<dbReference type="EMBL" id="CP044205">
    <property type="protein sequence ID" value="QFY42264.1"/>
    <property type="molecule type" value="Genomic_DNA"/>
</dbReference>
<dbReference type="KEGG" id="mmob:F6R98_06170"/>
<name>A0A5Q0BJB1_9GAMM</name>